<dbReference type="EMBL" id="JBHUMF010000031">
    <property type="protein sequence ID" value="MFD2682675.1"/>
    <property type="molecule type" value="Genomic_DNA"/>
</dbReference>
<name>A0ABW5RWI3_9BACI</name>
<evidence type="ECO:0000259" key="1">
    <source>
        <dbReference type="Pfam" id="PF02698"/>
    </source>
</evidence>
<evidence type="ECO:0000313" key="2">
    <source>
        <dbReference type="EMBL" id="MFD2682675.1"/>
    </source>
</evidence>
<dbReference type="PANTHER" id="PTHR30336:SF20">
    <property type="entry name" value="DUF218 DOMAIN-CONTAINING PROTEIN"/>
    <property type="match status" value="1"/>
</dbReference>
<comment type="caution">
    <text evidence="2">The sequence shown here is derived from an EMBL/GenBank/DDBJ whole genome shotgun (WGS) entry which is preliminary data.</text>
</comment>
<dbReference type="InterPro" id="IPR051599">
    <property type="entry name" value="Cell_Envelope_Assoc"/>
</dbReference>
<dbReference type="Proteomes" id="UP001597506">
    <property type="component" value="Unassembled WGS sequence"/>
</dbReference>
<keyword evidence="3" id="KW-1185">Reference proteome</keyword>
<dbReference type="InterPro" id="IPR003848">
    <property type="entry name" value="DUF218"/>
</dbReference>
<dbReference type="Pfam" id="PF02698">
    <property type="entry name" value="DUF218"/>
    <property type="match status" value="1"/>
</dbReference>
<evidence type="ECO:0000313" key="3">
    <source>
        <dbReference type="Proteomes" id="UP001597506"/>
    </source>
</evidence>
<feature type="domain" description="DUF218" evidence="1">
    <location>
        <begin position="41"/>
        <end position="170"/>
    </location>
</feature>
<dbReference type="RefSeq" id="WP_377937313.1">
    <property type="nucleotide sequence ID" value="NZ_JBHUMF010000031.1"/>
</dbReference>
<sequence>MIKKLLLKTALIVVVLFLLFICYSAYGIWSFADKNQLVKTDAAIVLGAATLRDKPSPVLRERINHSIWLYENHYVDKLIFTGGKGDDDTFAESEVARMYAIKNNVNSEDIFIETKSKITEENLQYAKGIAVKNDMNSFTIVSDPLHMKRAMLMAEDLDMEVYSSPTPSSVYKSFTTKLPFFFRELFFYVGYIITLPFR</sequence>
<protein>
    <submittedName>
        <fullName evidence="2">YdcF family protein</fullName>
    </submittedName>
</protein>
<gene>
    <name evidence="2" type="ORF">ACFSUL_18205</name>
</gene>
<dbReference type="Gene3D" id="3.40.50.620">
    <property type="entry name" value="HUPs"/>
    <property type="match status" value="1"/>
</dbReference>
<dbReference type="CDD" id="cd06259">
    <property type="entry name" value="YdcF-like"/>
    <property type="match status" value="1"/>
</dbReference>
<dbReference type="InterPro" id="IPR014729">
    <property type="entry name" value="Rossmann-like_a/b/a_fold"/>
</dbReference>
<reference evidence="3" key="1">
    <citation type="journal article" date="2019" name="Int. J. Syst. Evol. Microbiol.">
        <title>The Global Catalogue of Microorganisms (GCM) 10K type strain sequencing project: providing services to taxonomists for standard genome sequencing and annotation.</title>
        <authorList>
            <consortium name="The Broad Institute Genomics Platform"/>
            <consortium name="The Broad Institute Genome Sequencing Center for Infectious Disease"/>
            <person name="Wu L."/>
            <person name="Ma J."/>
        </authorList>
    </citation>
    <scope>NUCLEOTIDE SEQUENCE [LARGE SCALE GENOMIC DNA]</scope>
    <source>
        <strain evidence="3">KCTC 3913</strain>
    </source>
</reference>
<proteinExistence type="predicted"/>
<organism evidence="2 3">
    <name type="scientific">Bacillus seohaeanensis</name>
    <dbReference type="NCBI Taxonomy" id="284580"/>
    <lineage>
        <taxon>Bacteria</taxon>
        <taxon>Bacillati</taxon>
        <taxon>Bacillota</taxon>
        <taxon>Bacilli</taxon>
        <taxon>Bacillales</taxon>
        <taxon>Bacillaceae</taxon>
        <taxon>Bacillus</taxon>
    </lineage>
</organism>
<dbReference type="PANTHER" id="PTHR30336">
    <property type="entry name" value="INNER MEMBRANE PROTEIN, PROBABLE PERMEASE"/>
    <property type="match status" value="1"/>
</dbReference>
<accession>A0ABW5RWI3</accession>